<evidence type="ECO:0000259" key="2">
    <source>
        <dbReference type="Pfam" id="PF13476"/>
    </source>
</evidence>
<proteinExistence type="predicted"/>
<dbReference type="GO" id="GO:0006302">
    <property type="term" value="P:double-strand break repair"/>
    <property type="evidence" value="ECO:0007669"/>
    <property type="project" value="InterPro"/>
</dbReference>
<reference evidence="3" key="1">
    <citation type="submission" date="2008-06" db="EMBL/GenBank/DDBJ databases">
        <title>Complete sequence of chromosome of Prosthecochloris aestuarii DSM 271.</title>
        <authorList>
            <consortium name="US DOE Joint Genome Institute"/>
            <person name="Lucas S."/>
            <person name="Copeland A."/>
            <person name="Lapidus A."/>
            <person name="Glavina del Rio T."/>
            <person name="Dalin E."/>
            <person name="Tice H."/>
            <person name="Bruce D."/>
            <person name="Goodwin L."/>
            <person name="Pitluck S."/>
            <person name="Schmutz J."/>
            <person name="Larimer F."/>
            <person name="Land M."/>
            <person name="Hauser L."/>
            <person name="Kyrpides N."/>
            <person name="Anderson I."/>
            <person name="Liu Z."/>
            <person name="Li T."/>
            <person name="Zhao F."/>
            <person name="Overmann J."/>
            <person name="Bryant D.A."/>
            <person name="Richardson P."/>
        </authorList>
    </citation>
    <scope>NUCLEOTIDE SEQUENCE [LARGE SCALE GENOMIC DNA]</scope>
    <source>
        <strain evidence="3">DSM 271</strain>
    </source>
</reference>
<feature type="coiled-coil region" evidence="1">
    <location>
        <begin position="557"/>
        <end position="597"/>
    </location>
</feature>
<feature type="coiled-coil region" evidence="1">
    <location>
        <begin position="444"/>
        <end position="481"/>
    </location>
</feature>
<keyword evidence="1" id="KW-0175">Coiled coil</keyword>
<feature type="domain" description="Rad50/SbcC-type AAA" evidence="2">
    <location>
        <begin position="9"/>
        <end position="262"/>
    </location>
</feature>
<dbReference type="AlphaFoldDB" id="B4S800"/>
<dbReference type="SUPFAM" id="SSF52540">
    <property type="entry name" value="P-loop containing nucleoside triphosphate hydrolases"/>
    <property type="match status" value="1"/>
</dbReference>
<dbReference type="Pfam" id="PF13476">
    <property type="entry name" value="AAA_23"/>
    <property type="match status" value="1"/>
</dbReference>
<organism evidence="3 4">
    <name type="scientific">Prosthecochloris aestuarii (strain DSM 271 / SK 413)</name>
    <dbReference type="NCBI Taxonomy" id="290512"/>
    <lineage>
        <taxon>Bacteria</taxon>
        <taxon>Pseudomonadati</taxon>
        <taxon>Chlorobiota</taxon>
        <taxon>Chlorobiia</taxon>
        <taxon>Chlorobiales</taxon>
        <taxon>Chlorobiaceae</taxon>
        <taxon>Prosthecochloris</taxon>
    </lineage>
</organism>
<gene>
    <name evidence="3" type="ordered locus">Paes_1158</name>
</gene>
<dbReference type="PANTHER" id="PTHR32114:SF2">
    <property type="entry name" value="ABC TRANSPORTER ABCH.3"/>
    <property type="match status" value="1"/>
</dbReference>
<accession>B4S800</accession>
<keyword evidence="4" id="KW-1185">Reference proteome</keyword>
<evidence type="ECO:0000256" key="1">
    <source>
        <dbReference type="SAM" id="Coils"/>
    </source>
</evidence>
<dbReference type="STRING" id="290512.Paes_1158"/>
<feature type="coiled-coil region" evidence="1">
    <location>
        <begin position="222"/>
        <end position="312"/>
    </location>
</feature>
<dbReference type="eggNOG" id="COG0419">
    <property type="taxonomic scope" value="Bacteria"/>
</dbReference>
<protein>
    <submittedName>
        <fullName evidence="3">SMC domain protein</fullName>
    </submittedName>
</protein>
<dbReference type="HOGENOM" id="CLU_004785_1_0_10"/>
<dbReference type="Pfam" id="PF13558">
    <property type="entry name" value="SbcC_Walker_B"/>
    <property type="match status" value="1"/>
</dbReference>
<sequence>MKILQLCFRNLNSLQGTWSIDFTAPPYASDGIFLITGPTGAGKSTILDAVCIALYGQTPRLGRLTKSSNEIMSRMSGDCFAEVTFETDAGMFRCHWSQHRSRRQPDGELQNPRHEISDVHTGKVIESKMRDVLLAIEERTGMDFDRFTRSMLLAQGSFAVFLQSDADKRAPVLEQITGTEIYSEISRRVHERSREEKNHLQLKRIELETIDMMGESERCALEEQINEDRRSEKQLLERLKKEQQALQWLHQLRDLNEERVSIERESRELVVRRERFEPSLQRLNRAEKASHIEGMYRELLSLREEQEEARSARDEAAALLPPAEERCDASAKAVNDAVRQHAEHERLLKGSRKLFSTVRLLDSRIADAHSSLDTLKTRHAGLRAKADDFLAAIASAEQERQRVQEHLTASVAYLEANACDKALVSELSTLLELFGRCNAFVFQLREAEEASEAARKHQLDLQQEKETIDEKVRKASSALEEASCQQQQLYSQLEATLDGRSLPEWRNEAALIARHEALFDAATIVAASLKDLRQQHTICKEKIINAGDLLSKTVSGIAESETLREQLQQEVLHLEERVRLESRIRDLEDERSRLVKGRPCPLCGSLHHPLVQATLPFHDDTATSLDSARRELKTLDDKIAGQKLLQAGYEKDRIQAEERLGQIVSAIASDLERFEQYLPLPGFPGDNAEPSIDAISLARAAVEERAEMTARVLGKAESIEEQLKRAGDRHGVLRDSLLALKSQAEKAGYRKEQALDELGRAEELVAKCIDDKAACDERLITLLKPYRVKVETDEELSAVPDILRSKHAAWDEENRRKELHERQLHDIDAFILQQHLLLDALQTDIIEQDDEISRMKKDICELEEGRLELFDRKDVDRQEALLDERLAAAAEEVGRRQDEHAAVNTSLQEIRHELQTLDVSMLKRHQRLAAMSEQFRSSLHRSGFHDENDFSNARLTQEDRESLLLEEKKLNTDASLLDLRSAACVKKHETLVSKNLTSSGIEEVEHSMADIEEEIRERGKRLGALEQRLQDDDMARSRQKEKADQIASLVEGCRLWEQMYELIGSADGKKYRNFVQSLTFEMVIVHANRQLIKMTDRYFLVPDRKNPLDLNVVDNYQGGEVRSTRNLSGGESFIVSLALALGLSSMSSRKVRVDSLFLDEGFGTLDEDSLETALEALSGLQQTGKLIGIISHVAVLRDRLTTQVFVRPLSGGKSSLDGPGVTPISR</sequence>
<dbReference type="PANTHER" id="PTHR32114">
    <property type="entry name" value="ABC TRANSPORTER ABCH.3"/>
    <property type="match status" value="1"/>
</dbReference>
<dbReference type="InterPro" id="IPR027417">
    <property type="entry name" value="P-loop_NTPase"/>
</dbReference>
<dbReference type="Gene3D" id="3.40.50.300">
    <property type="entry name" value="P-loop containing nucleotide triphosphate hydrolases"/>
    <property type="match status" value="2"/>
</dbReference>
<dbReference type="RefSeq" id="WP_012505722.1">
    <property type="nucleotide sequence ID" value="NC_011059.1"/>
</dbReference>
<dbReference type="GO" id="GO:0016887">
    <property type="term" value="F:ATP hydrolysis activity"/>
    <property type="evidence" value="ECO:0007669"/>
    <property type="project" value="InterPro"/>
</dbReference>
<dbReference type="InterPro" id="IPR038729">
    <property type="entry name" value="Rad50/SbcC_AAA"/>
</dbReference>
<evidence type="ECO:0000313" key="4">
    <source>
        <dbReference type="Proteomes" id="UP000002725"/>
    </source>
</evidence>
<feature type="coiled-coil region" evidence="1">
    <location>
        <begin position="1001"/>
        <end position="1028"/>
    </location>
</feature>
<evidence type="ECO:0000313" key="3">
    <source>
        <dbReference type="EMBL" id="ACF46187.1"/>
    </source>
</evidence>
<dbReference type="KEGG" id="paa:Paes_1158"/>
<name>B4S800_PROA2</name>
<dbReference type="EMBL" id="CP001108">
    <property type="protein sequence ID" value="ACF46187.1"/>
    <property type="molecule type" value="Genomic_DNA"/>
</dbReference>
<dbReference type="Proteomes" id="UP000002725">
    <property type="component" value="Chromosome"/>
</dbReference>